<name>A0A9Q4L8G6_9EURY</name>
<organism evidence="1 2">
    <name type="scientific">Natrinema salsiterrestre</name>
    <dbReference type="NCBI Taxonomy" id="2950540"/>
    <lineage>
        <taxon>Archaea</taxon>
        <taxon>Methanobacteriati</taxon>
        <taxon>Methanobacteriota</taxon>
        <taxon>Stenosarchaea group</taxon>
        <taxon>Halobacteria</taxon>
        <taxon>Halobacteriales</taxon>
        <taxon>Natrialbaceae</taxon>
        <taxon>Natrinema</taxon>
    </lineage>
</organism>
<reference evidence="1" key="1">
    <citation type="submission" date="2022-06" db="EMBL/GenBank/DDBJ databases">
        <title>Natrinema sp. a new haloarchaeum isolate from saline soil.</title>
        <authorList>
            <person name="Strakova D."/>
            <person name="Galisteo C."/>
            <person name="Sanchez-Porro C."/>
            <person name="Ventosa A."/>
        </authorList>
    </citation>
    <scope>NUCLEOTIDE SEQUENCE</scope>
    <source>
        <strain evidence="1">S1CR25-10</strain>
    </source>
</reference>
<keyword evidence="2" id="KW-1185">Reference proteome</keyword>
<dbReference type="EMBL" id="JAMQOT010000017">
    <property type="protein sequence ID" value="MDF9748482.1"/>
    <property type="molecule type" value="Genomic_DNA"/>
</dbReference>
<evidence type="ECO:0000313" key="1">
    <source>
        <dbReference type="EMBL" id="MDF9748482.1"/>
    </source>
</evidence>
<dbReference type="RefSeq" id="WP_277525254.1">
    <property type="nucleotide sequence ID" value="NZ_JAMQOT010000017.1"/>
</dbReference>
<dbReference type="Gene3D" id="3.40.50.720">
    <property type="entry name" value="NAD(P)-binding Rossmann-like Domain"/>
    <property type="match status" value="1"/>
</dbReference>
<dbReference type="Pfam" id="PF00106">
    <property type="entry name" value="adh_short"/>
    <property type="match status" value="1"/>
</dbReference>
<dbReference type="InterPro" id="IPR002347">
    <property type="entry name" value="SDR_fam"/>
</dbReference>
<protein>
    <submittedName>
        <fullName evidence="1">SDR family NAD(P)-dependent oxidoreductase</fullName>
    </submittedName>
</protein>
<dbReference type="AlphaFoldDB" id="A0A9Q4L8G6"/>
<dbReference type="SUPFAM" id="SSF51735">
    <property type="entry name" value="NAD(P)-binding Rossmann-fold domains"/>
    <property type="match status" value="1"/>
</dbReference>
<evidence type="ECO:0000313" key="2">
    <source>
        <dbReference type="Proteomes" id="UP001154061"/>
    </source>
</evidence>
<proteinExistence type="predicted"/>
<dbReference type="InterPro" id="IPR036291">
    <property type="entry name" value="NAD(P)-bd_dom_sf"/>
</dbReference>
<comment type="caution">
    <text evidence="1">The sequence shown here is derived from an EMBL/GenBank/DDBJ whole genome shotgun (WGS) entry which is preliminary data.</text>
</comment>
<dbReference type="Proteomes" id="UP001154061">
    <property type="component" value="Unassembled WGS sequence"/>
</dbReference>
<accession>A0A9Q4L8G6</accession>
<sequence length="85" mass="9296">MKLQNTTMLVTGTTGNTGPYMTDQFVDSGANVIGSHITETARNAVENRAEHVDAVSYYQIDLTDQAAVETFTETVVNDHGLRHQP</sequence>
<gene>
    <name evidence="1" type="ORF">NDI89_23235</name>
</gene>